<dbReference type="Pfam" id="PF07603">
    <property type="entry name" value="Lcl_C"/>
    <property type="match status" value="1"/>
</dbReference>
<keyword evidence="1" id="KW-0732">Signal</keyword>
<evidence type="ECO:0000259" key="2">
    <source>
        <dbReference type="Pfam" id="PF07603"/>
    </source>
</evidence>
<keyword evidence="4" id="KW-1185">Reference proteome</keyword>
<accession>A0ABU1BHU7</accession>
<organism evidence="3 4">
    <name type="scientific">Pseudoalteromonas haloplanktis</name>
    <name type="common">Alteromonas haloplanktis</name>
    <dbReference type="NCBI Taxonomy" id="228"/>
    <lineage>
        <taxon>Bacteria</taxon>
        <taxon>Pseudomonadati</taxon>
        <taxon>Pseudomonadota</taxon>
        <taxon>Gammaproteobacteria</taxon>
        <taxon>Alteromonadales</taxon>
        <taxon>Pseudoalteromonadaceae</taxon>
        <taxon>Pseudoalteromonas</taxon>
    </lineage>
</organism>
<dbReference type="EMBL" id="JAVIFY010000014">
    <property type="protein sequence ID" value="MDQ9093331.1"/>
    <property type="molecule type" value="Genomic_DNA"/>
</dbReference>
<proteinExistence type="predicted"/>
<evidence type="ECO:0000313" key="3">
    <source>
        <dbReference type="EMBL" id="MDQ9093331.1"/>
    </source>
</evidence>
<name>A0ABU1BHU7_PSEHA</name>
<dbReference type="InterPro" id="IPR011460">
    <property type="entry name" value="Lcl_C"/>
</dbReference>
<dbReference type="PANTHER" id="PTHR35812">
    <property type="entry name" value="LIPOPROTEIN"/>
    <property type="match status" value="1"/>
</dbReference>
<evidence type="ECO:0000256" key="1">
    <source>
        <dbReference type="SAM" id="SignalP"/>
    </source>
</evidence>
<dbReference type="Proteomes" id="UP001226574">
    <property type="component" value="Unassembled WGS sequence"/>
</dbReference>
<gene>
    <name evidence="3" type="ORF">RC083_17265</name>
</gene>
<dbReference type="PANTHER" id="PTHR35812:SF1">
    <property type="entry name" value="LIPOPROTEIN"/>
    <property type="match status" value="1"/>
</dbReference>
<feature type="signal peptide" evidence="1">
    <location>
        <begin position="1"/>
        <end position="19"/>
    </location>
</feature>
<comment type="caution">
    <text evidence="3">The sequence shown here is derived from an EMBL/GenBank/DDBJ whole genome shotgun (WGS) entry which is preliminary data.</text>
</comment>
<dbReference type="RefSeq" id="WP_309039507.1">
    <property type="nucleotide sequence ID" value="NZ_JAVIFY010000014.1"/>
</dbReference>
<evidence type="ECO:0000313" key="4">
    <source>
        <dbReference type="Proteomes" id="UP001226574"/>
    </source>
</evidence>
<protein>
    <submittedName>
        <fullName evidence="3">DUF1566 domain-containing protein</fullName>
    </submittedName>
</protein>
<feature type="chain" id="PRO_5047021821" evidence="1">
    <location>
        <begin position="20"/>
        <end position="170"/>
    </location>
</feature>
<sequence>MKHQLIAGLLLLSPMAVMGQTCYESIADTTPTTRFTQHTDGTVSDSVTGLMWQACSYGQSYDVTTNSCLNSVVKVNWQEALRAAVNDRTGAYKDWQVPNNKELASILEHSCVTPSINEEVFLGSLSENYWTSTSAIADKTAAWVYTFDRGLNSLHDKEAFIYLRLVRYEK</sequence>
<reference evidence="3 4" key="1">
    <citation type="submission" date="2023-08" db="EMBL/GenBank/DDBJ databases">
        <title>Pseudoalteromonas haloplanktis LL1 genome.</title>
        <authorList>
            <person name="Wu S."/>
        </authorList>
    </citation>
    <scope>NUCLEOTIDE SEQUENCE [LARGE SCALE GENOMIC DNA]</scope>
    <source>
        <strain evidence="3 4">LL1</strain>
    </source>
</reference>
<feature type="domain" description="Lcl C-terminal" evidence="2">
    <location>
        <begin position="41"/>
        <end position="167"/>
    </location>
</feature>